<keyword evidence="6 10" id="KW-0407">Ion channel</keyword>
<keyword evidence="2 10" id="KW-1003">Cell membrane</keyword>
<comment type="similarity">
    <text evidence="7 10">Belongs to the fluoride channel Fluc/FEX (TC 1.A.43) family.</text>
</comment>
<keyword evidence="10" id="KW-0479">Metal-binding</keyword>
<dbReference type="NCBIfam" id="TIGR00494">
    <property type="entry name" value="crcB"/>
    <property type="match status" value="1"/>
</dbReference>
<feature type="binding site" evidence="10">
    <location>
        <position position="83"/>
    </location>
    <ligand>
        <name>Na(+)</name>
        <dbReference type="ChEBI" id="CHEBI:29101"/>
        <note>structural</note>
    </ligand>
</feature>
<name>A0ABV3P3Y0_9ACTN</name>
<evidence type="ECO:0000256" key="4">
    <source>
        <dbReference type="ARBA" id="ARBA00022989"/>
    </source>
</evidence>
<keyword evidence="3 10" id="KW-0812">Transmembrane</keyword>
<evidence type="ECO:0000256" key="2">
    <source>
        <dbReference type="ARBA" id="ARBA00022475"/>
    </source>
</evidence>
<evidence type="ECO:0000313" key="12">
    <source>
        <dbReference type="Proteomes" id="UP001555826"/>
    </source>
</evidence>
<proteinExistence type="inferred from homology"/>
<dbReference type="HAMAP" id="MF_00454">
    <property type="entry name" value="FluC"/>
    <property type="match status" value="1"/>
</dbReference>
<keyword evidence="4 10" id="KW-1133">Transmembrane helix</keyword>
<keyword evidence="10" id="KW-0813">Transport</keyword>
<dbReference type="PANTHER" id="PTHR28259">
    <property type="entry name" value="FLUORIDE EXPORT PROTEIN 1-RELATED"/>
    <property type="match status" value="1"/>
</dbReference>
<evidence type="ECO:0000256" key="7">
    <source>
        <dbReference type="ARBA" id="ARBA00035120"/>
    </source>
</evidence>
<evidence type="ECO:0000256" key="9">
    <source>
        <dbReference type="ARBA" id="ARBA00049940"/>
    </source>
</evidence>
<dbReference type="Proteomes" id="UP001555826">
    <property type="component" value="Unassembled WGS sequence"/>
</dbReference>
<organism evidence="11 12">
    <name type="scientific">Kineococcus endophyticus</name>
    <dbReference type="NCBI Taxonomy" id="1181883"/>
    <lineage>
        <taxon>Bacteria</taxon>
        <taxon>Bacillati</taxon>
        <taxon>Actinomycetota</taxon>
        <taxon>Actinomycetes</taxon>
        <taxon>Kineosporiales</taxon>
        <taxon>Kineosporiaceae</taxon>
        <taxon>Kineococcus</taxon>
    </lineage>
</organism>
<accession>A0ABV3P3Y0</accession>
<keyword evidence="10" id="KW-0406">Ion transport</keyword>
<evidence type="ECO:0000256" key="1">
    <source>
        <dbReference type="ARBA" id="ARBA00004651"/>
    </source>
</evidence>
<comment type="caution">
    <text evidence="11">The sequence shown here is derived from an EMBL/GenBank/DDBJ whole genome shotgun (WGS) entry which is preliminary data.</text>
</comment>
<evidence type="ECO:0000256" key="3">
    <source>
        <dbReference type="ARBA" id="ARBA00022692"/>
    </source>
</evidence>
<dbReference type="PANTHER" id="PTHR28259:SF1">
    <property type="entry name" value="FLUORIDE EXPORT PROTEIN 1-RELATED"/>
    <property type="match status" value="1"/>
</dbReference>
<evidence type="ECO:0000256" key="6">
    <source>
        <dbReference type="ARBA" id="ARBA00023303"/>
    </source>
</evidence>
<feature type="transmembrane region" description="Helical" evidence="10">
    <location>
        <begin position="39"/>
        <end position="57"/>
    </location>
</feature>
<keyword evidence="12" id="KW-1185">Reference proteome</keyword>
<gene>
    <name evidence="10 11" type="primary">crcB</name>
    <name evidence="10" type="synonym">fluC</name>
    <name evidence="11" type="ORF">AB1207_06230</name>
</gene>
<protein>
    <recommendedName>
        <fullName evidence="10">Fluoride-specific ion channel FluC</fullName>
    </recommendedName>
</protein>
<keyword evidence="10" id="KW-0915">Sodium</keyword>
<feature type="transmembrane region" description="Helical" evidence="10">
    <location>
        <begin position="69"/>
        <end position="88"/>
    </location>
</feature>
<keyword evidence="5 10" id="KW-0472">Membrane</keyword>
<dbReference type="EMBL" id="JBFNQN010000004">
    <property type="protein sequence ID" value="MEW9264336.1"/>
    <property type="molecule type" value="Genomic_DNA"/>
</dbReference>
<evidence type="ECO:0000313" key="11">
    <source>
        <dbReference type="EMBL" id="MEW9264336.1"/>
    </source>
</evidence>
<feature type="binding site" evidence="10">
    <location>
        <position position="86"/>
    </location>
    <ligand>
        <name>Na(+)</name>
        <dbReference type="ChEBI" id="CHEBI:29101"/>
        <note>structural</note>
    </ligand>
</feature>
<evidence type="ECO:0000256" key="5">
    <source>
        <dbReference type="ARBA" id="ARBA00023136"/>
    </source>
</evidence>
<comment type="function">
    <text evidence="9 10">Fluoride-specific ion channel. Important for reducing fluoride concentration in the cell, thus reducing its toxicity.</text>
</comment>
<evidence type="ECO:0000256" key="8">
    <source>
        <dbReference type="ARBA" id="ARBA00035585"/>
    </source>
</evidence>
<evidence type="ECO:0000256" key="10">
    <source>
        <dbReference type="HAMAP-Rule" id="MF_00454"/>
    </source>
</evidence>
<sequence>MRAPHRDPRLVLLVGAGGAAGTLLRWAVSEVVPAADGFPLATLAVNVVGSFVLGLLLERLSRRGPETPAALRWRLGVGTGFCGGLTTWSSFAVEVDRLTSTGSVGTAAGYVLVSLAAGLLAVVAGIALAARRAR</sequence>
<comment type="activity regulation">
    <text evidence="10">Na(+) is not transported, but it plays an essential structural role and its presence is essential for fluoride channel function.</text>
</comment>
<feature type="transmembrane region" description="Helical" evidence="10">
    <location>
        <begin position="108"/>
        <end position="130"/>
    </location>
</feature>
<comment type="catalytic activity">
    <reaction evidence="8">
        <text>fluoride(in) = fluoride(out)</text>
        <dbReference type="Rhea" id="RHEA:76159"/>
        <dbReference type="ChEBI" id="CHEBI:17051"/>
    </reaction>
    <physiologicalReaction direction="left-to-right" evidence="8">
        <dbReference type="Rhea" id="RHEA:76160"/>
    </physiologicalReaction>
</comment>
<reference evidence="11 12" key="1">
    <citation type="submission" date="2024-07" db="EMBL/GenBank/DDBJ databases">
        <authorList>
            <person name="Thanompreechachai J."/>
            <person name="Duangmal K."/>
        </authorList>
    </citation>
    <scope>NUCLEOTIDE SEQUENCE [LARGE SCALE GENOMIC DNA]</scope>
    <source>
        <strain evidence="11 12">KCTC 19886</strain>
    </source>
</reference>
<dbReference type="RefSeq" id="WP_367637003.1">
    <property type="nucleotide sequence ID" value="NZ_JBFNQN010000004.1"/>
</dbReference>
<dbReference type="InterPro" id="IPR003691">
    <property type="entry name" value="FluC"/>
</dbReference>
<comment type="subcellular location">
    <subcellularLocation>
        <location evidence="1 10">Cell membrane</location>
        <topology evidence="1 10">Multi-pass membrane protein</topology>
    </subcellularLocation>
</comment>
<dbReference type="Pfam" id="PF02537">
    <property type="entry name" value="CRCB"/>
    <property type="match status" value="1"/>
</dbReference>